<dbReference type="AlphaFoldDB" id="A0A1M6C6N6"/>
<dbReference type="Pfam" id="PF04205">
    <property type="entry name" value="FMN_bind"/>
    <property type="match status" value="1"/>
</dbReference>
<evidence type="ECO:0000256" key="5">
    <source>
        <dbReference type="ARBA" id="ARBA00022982"/>
    </source>
</evidence>
<proteinExistence type="inferred from homology"/>
<keyword evidence="4 6" id="KW-0288">FMN</keyword>
<evidence type="ECO:0000256" key="6">
    <source>
        <dbReference type="HAMAP-Rule" id="MF_00479"/>
    </source>
</evidence>
<dbReference type="PANTHER" id="PTHR36118">
    <property type="entry name" value="ION-TRANSLOCATING OXIDOREDUCTASE COMPLEX SUBUNIT G"/>
    <property type="match status" value="1"/>
</dbReference>
<comment type="function">
    <text evidence="6">Part of a membrane-bound complex that couples electron transfer with translocation of ions across the membrane.</text>
</comment>
<dbReference type="InterPro" id="IPR010209">
    <property type="entry name" value="Ion_transpt_RnfG/RsxG"/>
</dbReference>
<dbReference type="GO" id="GO:0005886">
    <property type="term" value="C:plasma membrane"/>
    <property type="evidence" value="ECO:0007669"/>
    <property type="project" value="UniProtKB-SubCell"/>
</dbReference>
<comment type="cofactor">
    <cofactor evidence="6">
        <name>FMN</name>
        <dbReference type="ChEBI" id="CHEBI:58210"/>
    </cofactor>
</comment>
<feature type="domain" description="FMN-binding" evidence="7">
    <location>
        <begin position="88"/>
        <end position="178"/>
    </location>
</feature>
<keyword evidence="5 6" id="KW-0249">Electron transport</keyword>
<keyword evidence="2 6" id="KW-0597">Phosphoprotein</keyword>
<keyword evidence="6" id="KW-1133">Transmembrane helix</keyword>
<evidence type="ECO:0000313" key="8">
    <source>
        <dbReference type="EMBL" id="SHI56471.1"/>
    </source>
</evidence>
<name>A0A1M6C6N6_9CLOT</name>
<comment type="subunit">
    <text evidence="6">The complex is composed of six subunits: RnfA, RnfB, RnfC, RnfD, RnfE and RnfG.</text>
</comment>
<protein>
    <recommendedName>
        <fullName evidence="6">Ion-translocating oxidoreductase complex subunit G</fullName>
        <ecNumber evidence="6">7.-.-.-</ecNumber>
    </recommendedName>
    <alternativeName>
        <fullName evidence="6">Rnf electron transport complex subunit G</fullName>
    </alternativeName>
</protein>
<dbReference type="GO" id="GO:0010181">
    <property type="term" value="F:FMN binding"/>
    <property type="evidence" value="ECO:0007669"/>
    <property type="project" value="InterPro"/>
</dbReference>
<dbReference type="EMBL" id="FQXU01000016">
    <property type="protein sequence ID" value="SHI56471.1"/>
    <property type="molecule type" value="Genomic_DNA"/>
</dbReference>
<keyword evidence="6" id="KW-0472">Membrane</keyword>
<keyword evidence="1 6" id="KW-0813">Transport</keyword>
<evidence type="ECO:0000256" key="1">
    <source>
        <dbReference type="ARBA" id="ARBA00022448"/>
    </source>
</evidence>
<dbReference type="EC" id="7.-.-.-" evidence="6"/>
<feature type="modified residue" description="FMN phosphoryl threonine" evidence="6">
    <location>
        <position position="161"/>
    </location>
</feature>
<keyword evidence="6" id="KW-1003">Cell membrane</keyword>
<dbReference type="Proteomes" id="UP000184241">
    <property type="component" value="Unassembled WGS sequence"/>
</dbReference>
<dbReference type="SMART" id="SM00900">
    <property type="entry name" value="FMN_bind"/>
    <property type="match status" value="1"/>
</dbReference>
<dbReference type="GO" id="GO:0009055">
    <property type="term" value="F:electron transfer activity"/>
    <property type="evidence" value="ECO:0007669"/>
    <property type="project" value="InterPro"/>
</dbReference>
<comment type="similarity">
    <text evidence="6">Belongs to the RnfG family.</text>
</comment>
<gene>
    <name evidence="6" type="primary">rnfG</name>
    <name evidence="8" type="ORF">SAMN02745941_03999</name>
</gene>
<evidence type="ECO:0000313" key="9">
    <source>
        <dbReference type="Proteomes" id="UP000184241"/>
    </source>
</evidence>
<accession>A0A1M6C6N6</accession>
<evidence type="ECO:0000256" key="4">
    <source>
        <dbReference type="ARBA" id="ARBA00022643"/>
    </source>
</evidence>
<comment type="subcellular location">
    <subcellularLocation>
        <location evidence="6">Cell membrane</location>
        <topology evidence="6">Single-pass membrane protein</topology>
    </subcellularLocation>
</comment>
<keyword evidence="3 6" id="KW-0285">Flavoprotein</keyword>
<evidence type="ECO:0000256" key="2">
    <source>
        <dbReference type="ARBA" id="ARBA00022553"/>
    </source>
</evidence>
<organism evidence="8 9">
    <name type="scientific">Clostridium intestinale DSM 6191</name>
    <dbReference type="NCBI Taxonomy" id="1121320"/>
    <lineage>
        <taxon>Bacteria</taxon>
        <taxon>Bacillati</taxon>
        <taxon>Bacillota</taxon>
        <taxon>Clostridia</taxon>
        <taxon>Eubacteriales</taxon>
        <taxon>Clostridiaceae</taxon>
        <taxon>Clostridium</taxon>
    </lineage>
</organism>
<evidence type="ECO:0000259" key="7">
    <source>
        <dbReference type="SMART" id="SM00900"/>
    </source>
</evidence>
<keyword evidence="6" id="KW-0812">Transmembrane</keyword>
<dbReference type="PIRSF" id="PIRSF006091">
    <property type="entry name" value="E_trnsport_RnfG"/>
    <property type="match status" value="1"/>
</dbReference>
<dbReference type="NCBIfam" id="TIGR01947">
    <property type="entry name" value="rnfG"/>
    <property type="match status" value="1"/>
</dbReference>
<dbReference type="GO" id="GO:0022900">
    <property type="term" value="P:electron transport chain"/>
    <property type="evidence" value="ECO:0007669"/>
    <property type="project" value="UniProtKB-UniRule"/>
</dbReference>
<keyword evidence="6" id="KW-1278">Translocase</keyword>
<dbReference type="RefSeq" id="WP_021803298.1">
    <property type="nucleotide sequence ID" value="NZ_FQXU01000016.1"/>
</dbReference>
<evidence type="ECO:0000256" key="3">
    <source>
        <dbReference type="ARBA" id="ARBA00022630"/>
    </source>
</evidence>
<dbReference type="HAMAP" id="MF_00479">
    <property type="entry name" value="RsxG_RnfG"/>
    <property type="match status" value="1"/>
</dbReference>
<dbReference type="InterPro" id="IPR007329">
    <property type="entry name" value="FMN-bd"/>
</dbReference>
<reference evidence="8 9" key="1">
    <citation type="submission" date="2016-11" db="EMBL/GenBank/DDBJ databases">
        <authorList>
            <person name="Jaros S."/>
            <person name="Januszkiewicz K."/>
            <person name="Wedrychowicz H."/>
        </authorList>
    </citation>
    <scope>NUCLEOTIDE SEQUENCE [LARGE SCALE GENOMIC DNA]</scope>
    <source>
        <strain evidence="8 9">DSM 6191</strain>
    </source>
</reference>
<dbReference type="PANTHER" id="PTHR36118:SF1">
    <property type="entry name" value="ION-TRANSLOCATING OXIDOREDUCTASE COMPLEX SUBUNIT G"/>
    <property type="match status" value="1"/>
</dbReference>
<sequence>MKENFKLGIILAIITSIAGVLLGLANGVTKDAIAENSKLNKEDLALIMPLATSVEETDKKLEGNILEVLEGKNGSEGVGYLFKVNTKGFHGPVDLMIAISNEGKMTGLKVISHSETPGLGAKIDEDKFKERFKNVPIDKGISMVKTTPTSENEVEGVTGATISSKAVGTAVNEAINYYRVNIQGEAPIDENGTDANSGASES</sequence>